<dbReference type="OrthoDB" id="5357734at2759"/>
<protein>
    <submittedName>
        <fullName evidence="2">Uncharacterized protein</fullName>
    </submittedName>
</protein>
<keyword evidence="3" id="KW-1185">Reference proteome</keyword>
<evidence type="ECO:0000313" key="3">
    <source>
        <dbReference type="Proteomes" id="UP000754883"/>
    </source>
</evidence>
<feature type="transmembrane region" description="Helical" evidence="1">
    <location>
        <begin position="573"/>
        <end position="594"/>
    </location>
</feature>
<dbReference type="InterPro" id="IPR021514">
    <property type="entry name" value="DUF3176"/>
</dbReference>
<feature type="transmembrane region" description="Helical" evidence="1">
    <location>
        <begin position="52"/>
        <end position="75"/>
    </location>
</feature>
<dbReference type="Pfam" id="PF11374">
    <property type="entry name" value="DUF3176"/>
    <property type="match status" value="1"/>
</dbReference>
<evidence type="ECO:0000313" key="2">
    <source>
        <dbReference type="EMBL" id="CAG9973815.1"/>
    </source>
</evidence>
<dbReference type="PANTHER" id="PTHR37576:SF2">
    <property type="entry name" value="DEFECT AT LOW TEMPERATURE PROTEIN 1"/>
    <property type="match status" value="1"/>
</dbReference>
<accession>A0A9N9U2S2</accession>
<keyword evidence="1" id="KW-1133">Transmembrane helix</keyword>
<reference evidence="2" key="1">
    <citation type="submission" date="2021-10" db="EMBL/GenBank/DDBJ databases">
        <authorList>
            <person name="Piombo E."/>
        </authorList>
    </citation>
    <scope>NUCLEOTIDE SEQUENCE</scope>
</reference>
<organism evidence="2 3">
    <name type="scientific">Clonostachys byssicola</name>
    <dbReference type="NCBI Taxonomy" id="160290"/>
    <lineage>
        <taxon>Eukaryota</taxon>
        <taxon>Fungi</taxon>
        <taxon>Dikarya</taxon>
        <taxon>Ascomycota</taxon>
        <taxon>Pezizomycotina</taxon>
        <taxon>Sordariomycetes</taxon>
        <taxon>Hypocreomycetidae</taxon>
        <taxon>Hypocreales</taxon>
        <taxon>Bionectriaceae</taxon>
        <taxon>Clonostachys</taxon>
    </lineage>
</organism>
<dbReference type="AlphaFoldDB" id="A0A9N9U2S2"/>
<dbReference type="Proteomes" id="UP000754883">
    <property type="component" value="Unassembled WGS sequence"/>
</dbReference>
<evidence type="ECO:0000256" key="1">
    <source>
        <dbReference type="SAM" id="Phobius"/>
    </source>
</evidence>
<keyword evidence="1" id="KW-0812">Transmembrane</keyword>
<proteinExistence type="predicted"/>
<name>A0A9N9U2S2_9HYPO</name>
<gene>
    <name evidence="2" type="ORF">CBYS24578_00011605</name>
</gene>
<dbReference type="EMBL" id="CABFNO020001247">
    <property type="protein sequence ID" value="CAG9973815.1"/>
    <property type="molecule type" value="Genomic_DNA"/>
</dbReference>
<dbReference type="PANTHER" id="PTHR37576">
    <property type="entry name" value="DEFECT AT LOW TEMPERATURE PROTEIN 1"/>
    <property type="match status" value="1"/>
</dbReference>
<comment type="caution">
    <text evidence="2">The sequence shown here is derived from an EMBL/GenBank/DDBJ whole genome shotgun (WGS) entry which is preliminary data.</text>
</comment>
<sequence length="723" mass="81004">MHFSSPEHLSFLLASFSLPSSNYIRPKHQTTMNAQRSIEDTRAWRAPALSNFPFLATLCLAGALMGMTSAFAVLYYANDSRVDKWPIAPTVFLSIIAALTNRMISAAFRYASDIHWWSRLIEGVTIQELHTLWDLAYNLLSLLTSFPEKRIHPVVRFGAIFLSLTAVNGPLLQRAITVEVENRMSVRSETLPIRQQPMWNLTTKVTGNNGHVWTVPPYQDEIAEIALELSQRQPMRLQSSVCSANSTCSTNVVIAAFNRMCEESTARVANLSSMDVAKYVRVRNEMRDDIHYCPYTGGARLNSDKIMVLGKEMSSYCNSFETVFQLSVHDLNPSFTKDNATAPPWDLPWKGPGMAPSIIQYTSYIRQEARSEEILTRNCNFSTAFVQLPIEITNGSVVTLLSSKVARLDDIRGEESIPHAIRGLTSQQNNIFLGGIIQILKDQYDGYIMDDTNEYSHVMQGSSPRQYVNQSSIEARNPGYDGPEKSYLFSMLDPLEDFTRTINEISLRYALKSLPDDVSRTQELTDYVQFQTKSDLREDNRPNAIPLMETKFSKTAVVELQENQTVAVYRSQYVFTAVAMGLIAISSAFIMMLLHGWRHLGRQTSLAPLEIAKAFDAPLLSDVPSNSTGNEVAAGRLRNLTVKYGEVYPSSKTQTERGSLLESQETFILPGPDGESHMNLLESSSAIELTEQRGDMHRRIQGPKLAVEVADLVANPQSGTKYH</sequence>
<keyword evidence="1" id="KW-0472">Membrane</keyword>